<dbReference type="AlphaFoldDB" id="A0A139IP71"/>
<comment type="caution">
    <text evidence="2">The sequence shown here is derived from an EMBL/GenBank/DDBJ whole genome shotgun (WGS) entry which is preliminary data.</text>
</comment>
<dbReference type="EMBL" id="LFZO01000036">
    <property type="protein sequence ID" value="KXT16475.1"/>
    <property type="molecule type" value="Genomic_DNA"/>
</dbReference>
<evidence type="ECO:0000256" key="1">
    <source>
        <dbReference type="SAM" id="MobiDB-lite"/>
    </source>
</evidence>
<evidence type="ECO:0000313" key="2">
    <source>
        <dbReference type="EMBL" id="KXT16475.1"/>
    </source>
</evidence>
<dbReference type="Proteomes" id="UP000073492">
    <property type="component" value="Unassembled WGS sequence"/>
</dbReference>
<proteinExistence type="predicted"/>
<evidence type="ECO:0000313" key="3">
    <source>
        <dbReference type="Proteomes" id="UP000073492"/>
    </source>
</evidence>
<name>A0A139IP71_9PEZI</name>
<sequence length="161" mass="18624">MPYCPREPQVQPFVLLQKCYSLQDANTLTDNLCALSIYWLTQGRHLSRDPKLHTAIETRHRRLFLDPRPGKKPDIPKPLQGRSWKTRQPPPTLQSFMKCGLHFFRKHYTTRACLSWTCPGRSAAEGSHSDCEMRTRMRQTSESSSLRAIVGQSYLEMKAYA</sequence>
<protein>
    <submittedName>
        <fullName evidence="2">Uncharacterized protein</fullName>
    </submittedName>
</protein>
<feature type="region of interest" description="Disordered" evidence="1">
    <location>
        <begin position="65"/>
        <end position="88"/>
    </location>
</feature>
<reference evidence="2 3" key="1">
    <citation type="submission" date="2015-07" db="EMBL/GenBank/DDBJ databases">
        <title>Comparative genomics of the Sigatoka disease complex on banana suggests a link between parallel evolutionary changes in Pseudocercospora fijiensis and Pseudocercospora eumusae and increased virulence on the banana host.</title>
        <authorList>
            <person name="Chang T.-C."/>
            <person name="Salvucci A."/>
            <person name="Crous P.W."/>
            <person name="Stergiopoulos I."/>
        </authorList>
    </citation>
    <scope>NUCLEOTIDE SEQUENCE [LARGE SCALE GENOMIC DNA]</scope>
    <source>
        <strain evidence="2 3">CBS 116634</strain>
    </source>
</reference>
<feature type="compositionally biased region" description="Basic and acidic residues" evidence="1">
    <location>
        <begin position="65"/>
        <end position="75"/>
    </location>
</feature>
<gene>
    <name evidence="2" type="ORF">AC579_1763</name>
</gene>
<keyword evidence="3" id="KW-1185">Reference proteome</keyword>
<accession>A0A139IP71</accession>
<organism evidence="2 3">
    <name type="scientific">Pseudocercospora musae</name>
    <dbReference type="NCBI Taxonomy" id="113226"/>
    <lineage>
        <taxon>Eukaryota</taxon>
        <taxon>Fungi</taxon>
        <taxon>Dikarya</taxon>
        <taxon>Ascomycota</taxon>
        <taxon>Pezizomycotina</taxon>
        <taxon>Dothideomycetes</taxon>
        <taxon>Dothideomycetidae</taxon>
        <taxon>Mycosphaerellales</taxon>
        <taxon>Mycosphaerellaceae</taxon>
        <taxon>Pseudocercospora</taxon>
    </lineage>
</organism>